<sequence>MINEWFTEFVWKNLVAQQPPPPPNPQHVPVAPQSVELLGLNKPRAEEFRATVEDDHEKAEFWLENTIQTFDKLSCTPAECLKCAISLLRDTTYQWWNTLVSVVPRERTNFWKKYISQQFLDQKHKDFLELEQGRLTVIEYEREFVRLSKYA</sequence>
<protein>
    <submittedName>
        <fullName evidence="1">Protein MCM10</fullName>
    </submittedName>
</protein>
<proteinExistence type="predicted"/>
<accession>A0A5B6VBI4</accession>
<name>A0A5B6VBI4_9ROSI</name>
<reference evidence="1" key="1">
    <citation type="submission" date="2019-08" db="EMBL/GenBank/DDBJ databases">
        <authorList>
            <person name="Liu F."/>
        </authorList>
    </citation>
    <scope>NUCLEOTIDE SEQUENCE [LARGE SCALE GENOMIC DNA]</scope>
    <source>
        <strain evidence="1">PA1801</strain>
        <tissue evidence="1">Leaf</tissue>
    </source>
</reference>
<gene>
    <name evidence="1" type="ORF">EPI10_001588</name>
</gene>
<evidence type="ECO:0000313" key="1">
    <source>
        <dbReference type="EMBL" id="KAA3466499.1"/>
    </source>
</evidence>
<dbReference type="Proteomes" id="UP000325315">
    <property type="component" value="Unassembled WGS sequence"/>
</dbReference>
<dbReference type="PANTHER" id="PTHR34482:SF36">
    <property type="entry name" value="RETROTRANSPOSON GAG DOMAIN-CONTAINING PROTEIN"/>
    <property type="match status" value="1"/>
</dbReference>
<comment type="caution">
    <text evidence="1">The sequence shown here is derived from an EMBL/GenBank/DDBJ whole genome shotgun (WGS) entry which is preliminary data.</text>
</comment>
<dbReference type="EMBL" id="SMMG02000007">
    <property type="protein sequence ID" value="KAA3466499.1"/>
    <property type="molecule type" value="Genomic_DNA"/>
</dbReference>
<evidence type="ECO:0000313" key="2">
    <source>
        <dbReference type="Proteomes" id="UP000325315"/>
    </source>
</evidence>
<keyword evidence="2" id="KW-1185">Reference proteome</keyword>
<dbReference type="OrthoDB" id="2272416at2759"/>
<dbReference type="PANTHER" id="PTHR34482">
    <property type="entry name" value="DNA DAMAGE-INDUCIBLE PROTEIN 1-LIKE"/>
    <property type="match status" value="1"/>
</dbReference>
<organism evidence="1 2">
    <name type="scientific">Gossypium australe</name>
    <dbReference type="NCBI Taxonomy" id="47621"/>
    <lineage>
        <taxon>Eukaryota</taxon>
        <taxon>Viridiplantae</taxon>
        <taxon>Streptophyta</taxon>
        <taxon>Embryophyta</taxon>
        <taxon>Tracheophyta</taxon>
        <taxon>Spermatophyta</taxon>
        <taxon>Magnoliopsida</taxon>
        <taxon>eudicotyledons</taxon>
        <taxon>Gunneridae</taxon>
        <taxon>Pentapetalae</taxon>
        <taxon>rosids</taxon>
        <taxon>malvids</taxon>
        <taxon>Malvales</taxon>
        <taxon>Malvaceae</taxon>
        <taxon>Malvoideae</taxon>
        <taxon>Gossypium</taxon>
    </lineage>
</organism>
<dbReference type="AlphaFoldDB" id="A0A5B6VBI4"/>